<dbReference type="PANTHER" id="PTHR13379:SF0">
    <property type="entry name" value="UPF0415 PROTEIN C7ORF25"/>
    <property type="match status" value="1"/>
</dbReference>
<feature type="compositionally biased region" description="Low complexity" evidence="2">
    <location>
        <begin position="468"/>
        <end position="491"/>
    </location>
</feature>
<evidence type="ECO:0000313" key="5">
    <source>
        <dbReference type="EMBL" id="KAG2446749.1"/>
    </source>
</evidence>
<evidence type="ECO:0000259" key="4">
    <source>
        <dbReference type="Pfam" id="PF18474"/>
    </source>
</evidence>
<dbReference type="OrthoDB" id="441890at2759"/>
<dbReference type="InterPro" id="IPR041076">
    <property type="entry name" value="DUF5614"/>
</dbReference>
<feature type="region of interest" description="Disordered" evidence="2">
    <location>
        <begin position="311"/>
        <end position="358"/>
    </location>
</feature>
<name>A0A835WGD4_9CHLO</name>
<proteinExistence type="inferred from homology"/>
<dbReference type="PANTHER" id="PTHR13379">
    <property type="entry name" value="UNCHARACTERIZED DUF1308"/>
    <property type="match status" value="1"/>
</dbReference>
<feature type="domain" description="DUF1308" evidence="3">
    <location>
        <begin position="608"/>
        <end position="770"/>
    </location>
</feature>
<comment type="caution">
    <text evidence="5">The sequence shown here is derived from an EMBL/GenBank/DDBJ whole genome shotgun (WGS) entry which is preliminary data.</text>
</comment>
<feature type="region of interest" description="Disordered" evidence="2">
    <location>
        <begin position="400"/>
        <end position="422"/>
    </location>
</feature>
<gene>
    <name evidence="5" type="ORF">HYH02_008310</name>
</gene>
<evidence type="ECO:0000313" key="6">
    <source>
        <dbReference type="Proteomes" id="UP000613740"/>
    </source>
</evidence>
<feature type="compositionally biased region" description="Low complexity" evidence="2">
    <location>
        <begin position="1"/>
        <end position="16"/>
    </location>
</feature>
<dbReference type="Proteomes" id="UP000613740">
    <property type="component" value="Unassembled WGS sequence"/>
</dbReference>
<evidence type="ECO:0008006" key="7">
    <source>
        <dbReference type="Google" id="ProtNLM"/>
    </source>
</evidence>
<keyword evidence="6" id="KW-1185">Reference proteome</keyword>
<feature type="region of interest" description="Disordered" evidence="2">
    <location>
        <begin position="1"/>
        <end position="27"/>
    </location>
</feature>
<feature type="compositionally biased region" description="Low complexity" evidence="2">
    <location>
        <begin position="248"/>
        <end position="258"/>
    </location>
</feature>
<feature type="compositionally biased region" description="Low complexity" evidence="2">
    <location>
        <begin position="311"/>
        <end position="330"/>
    </location>
</feature>
<sequence length="772" mass="77067">MAATATEAAVAAARATPPSPAEADEAVANGAAAAEAAAAVGASEEAAAAAAAAAAGVGAAAASGPWTDVSLRAVDPVRALAPLCGWGRGSAATGPGDAVEAAGDDRTQTQAQAQAQAGARQSEPLKLELPVCGNLDGLSAAELPSAEQLLALLQRGVDVASSLAAEHPHVVNLDKMARRIRSDLEFVRRCLPPPPPLPPTAPTAPTQPTPRAAATVGAGAATGGASATAASATAQQQPTPGLDGCVGGTEAAAHGEAGSRSSSRHAVGAATAATAAAADAAEGASTCAAAPGATASAAPMPLVEPAAPEAAAAAAAGPGPQPAGAPAGEASSVKAAKKQKGKHTGPSTPAAPPPRLTLTPERVQGIVNNLRGFQGELLAAQLAPGVVGVLRRFTAHRCGAPAGSAPAGSAAAGGAPAGSAPAGSAAAAAASAAAVGQKRPLEGSSADRAAPDVEAGAGRGAALSTADQQQPKQQQQQQQQPKQQPKQQGKAEALVAEVDVVAQGGHAWIEVKNQEAFGLESVHWTGAGKGAGKGLRRQVEEMLAVAAAPQHLRRWRPPAVVLFFPDPSFAHPAVVAELRAMGAHVALGPEALRAGLPPPPPLPAATCLDVTTMCGLVSEMSHGGAAEPSVQAWARRTVHWVECLEAERARPLLAEIGPLVGGGRPLLAAELAVAQFQTLLDMFGGARERQRWAELRSRLQVVDTQQRPEELSERCRTLLGECLGRDQLAVFGLGDGRRALTLTANGNAVRSAERLGVALEVVLHRPVWLTGR</sequence>
<comment type="similarity">
    <text evidence="1">Belongs to the UPF0415 family.</text>
</comment>
<organism evidence="5 6">
    <name type="scientific">Chlamydomonas schloesseri</name>
    <dbReference type="NCBI Taxonomy" id="2026947"/>
    <lineage>
        <taxon>Eukaryota</taxon>
        <taxon>Viridiplantae</taxon>
        <taxon>Chlorophyta</taxon>
        <taxon>core chlorophytes</taxon>
        <taxon>Chlorophyceae</taxon>
        <taxon>CS clade</taxon>
        <taxon>Chlamydomonadales</taxon>
        <taxon>Chlamydomonadaceae</taxon>
        <taxon>Chlamydomonas</taxon>
    </lineage>
</organism>
<feature type="region of interest" description="Disordered" evidence="2">
    <location>
        <begin position="439"/>
        <end position="491"/>
    </location>
</feature>
<evidence type="ECO:0000259" key="3">
    <source>
        <dbReference type="Pfam" id="PF07000"/>
    </source>
</evidence>
<accession>A0A835WGD4</accession>
<dbReference type="InterPro" id="IPR010733">
    <property type="entry name" value="DUF1308"/>
</dbReference>
<feature type="compositionally biased region" description="Low complexity" evidence="2">
    <location>
        <begin position="209"/>
        <end position="234"/>
    </location>
</feature>
<evidence type="ECO:0000256" key="1">
    <source>
        <dbReference type="ARBA" id="ARBA00006588"/>
    </source>
</evidence>
<dbReference type="EMBL" id="JAEHOD010000025">
    <property type="protein sequence ID" value="KAG2446749.1"/>
    <property type="molecule type" value="Genomic_DNA"/>
</dbReference>
<dbReference type="Pfam" id="PF18474">
    <property type="entry name" value="DUF5614"/>
    <property type="match status" value="1"/>
</dbReference>
<dbReference type="AlphaFoldDB" id="A0A835WGD4"/>
<feature type="domain" description="DUF5614" evidence="4">
    <location>
        <begin position="487"/>
        <end position="585"/>
    </location>
</feature>
<reference evidence="5" key="1">
    <citation type="journal article" date="2020" name="bioRxiv">
        <title>Comparative genomics of Chlamydomonas.</title>
        <authorList>
            <person name="Craig R.J."/>
            <person name="Hasan A.R."/>
            <person name="Ness R.W."/>
            <person name="Keightley P.D."/>
        </authorList>
    </citation>
    <scope>NUCLEOTIDE SEQUENCE</scope>
    <source>
        <strain evidence="5">CCAP 11/173</strain>
    </source>
</reference>
<dbReference type="Pfam" id="PF07000">
    <property type="entry name" value="DUF1308"/>
    <property type="match status" value="1"/>
</dbReference>
<protein>
    <recommendedName>
        <fullName evidence="7">DUF1308 domain-containing protein</fullName>
    </recommendedName>
</protein>
<feature type="region of interest" description="Disordered" evidence="2">
    <location>
        <begin position="190"/>
        <end position="265"/>
    </location>
</feature>
<evidence type="ECO:0000256" key="2">
    <source>
        <dbReference type="SAM" id="MobiDB-lite"/>
    </source>
</evidence>
<feature type="compositionally biased region" description="Pro residues" evidence="2">
    <location>
        <begin position="191"/>
        <end position="208"/>
    </location>
</feature>